<dbReference type="PANTHER" id="PTHR36203">
    <property type="entry name" value="ASCORBATE-SPECIFIC PTS SYSTEM EIIA COMPONENT"/>
    <property type="match status" value="1"/>
</dbReference>
<dbReference type="GO" id="GO:0016301">
    <property type="term" value="F:kinase activity"/>
    <property type="evidence" value="ECO:0007669"/>
    <property type="project" value="UniProtKB-KW"/>
</dbReference>
<comment type="caution">
    <text evidence="3">The sequence shown here is derived from an EMBL/GenBank/DDBJ whole genome shotgun (WGS) entry which is preliminary data.</text>
</comment>
<keyword evidence="1" id="KW-0597">Phosphoprotein</keyword>
<dbReference type="EMBL" id="AGCI01000099">
    <property type="protein sequence ID" value="EHM38939.1"/>
    <property type="molecule type" value="Genomic_DNA"/>
</dbReference>
<evidence type="ECO:0000313" key="3">
    <source>
        <dbReference type="EMBL" id="EHM38939.1"/>
    </source>
</evidence>
<dbReference type="PATRIC" id="fig|1002364.3.peg.3665"/>
<evidence type="ECO:0000313" key="4">
    <source>
        <dbReference type="Proteomes" id="UP000005959"/>
    </source>
</evidence>
<proteinExistence type="predicted"/>
<reference evidence="3 4" key="1">
    <citation type="submission" date="2011-08" db="EMBL/GenBank/DDBJ databases">
        <authorList>
            <person name="Weinstock G."/>
            <person name="Sodergren E."/>
            <person name="Clifton S."/>
            <person name="Fulton L."/>
            <person name="Fulton B."/>
            <person name="Courtney L."/>
            <person name="Fronick C."/>
            <person name="Harrison M."/>
            <person name="Strong C."/>
            <person name="Farmer C."/>
            <person name="Delahaunty K."/>
            <person name="Markovic C."/>
            <person name="Hall O."/>
            <person name="Minx P."/>
            <person name="Tomlinson C."/>
            <person name="Mitreva M."/>
            <person name="Hou S."/>
            <person name="Chen J."/>
            <person name="Wollam A."/>
            <person name="Pepin K.H."/>
            <person name="Johnson M."/>
            <person name="Bhonagiri V."/>
            <person name="Zhang X."/>
            <person name="Suruliraj S."/>
            <person name="Warren W."/>
            <person name="Chinwalla A."/>
            <person name="Mardis E.R."/>
            <person name="Wilson R.K."/>
        </authorList>
    </citation>
    <scope>NUCLEOTIDE SEQUENCE [LARGE SCALE GENOMIC DNA]</scope>
    <source>
        <strain evidence="3 4">ATCC 51873</strain>
    </source>
</reference>
<name>G9YBP5_HAFAL</name>
<dbReference type="InterPro" id="IPR051351">
    <property type="entry name" value="Ascorbate-PTS_EIIA_comp"/>
</dbReference>
<sequence>MLIRIQFKYDRYIYFFRRPIYRCNVTGGFMSIDAILDQRWQFCHQPLSWRHAIHLACQPLISESKVNASYPLHIIDALKQDKQDFVVSEGVLLVFAQPEQGVISKRGEASVLKCDKPVVLQNGSEVSLIIVLSAGTQAELNSLHQQIEGWLEMNNCREHLMQATSQNMLGSRIQAGSRMH</sequence>
<keyword evidence="2" id="KW-0808">Transferase</keyword>
<dbReference type="SUPFAM" id="SSF55804">
    <property type="entry name" value="Phoshotransferase/anion transport protein"/>
    <property type="match status" value="1"/>
</dbReference>
<dbReference type="PANTHER" id="PTHR36203:SF1">
    <property type="entry name" value="ASCORBATE-SPECIFIC PTS SYSTEM EIIA COMPONENT"/>
    <property type="match status" value="1"/>
</dbReference>
<dbReference type="InterPro" id="IPR016152">
    <property type="entry name" value="PTrfase/Anion_transptr"/>
</dbReference>
<dbReference type="HOGENOM" id="CLU_1737657_0_0_6"/>
<dbReference type="AlphaFoldDB" id="G9YBP5"/>
<accession>G9YBP5</accession>
<protein>
    <submittedName>
        <fullName evidence="3">Uncharacterized protein</fullName>
    </submittedName>
</protein>
<evidence type="ECO:0000256" key="2">
    <source>
        <dbReference type="ARBA" id="ARBA00022777"/>
    </source>
</evidence>
<evidence type="ECO:0000256" key="1">
    <source>
        <dbReference type="ARBA" id="ARBA00022553"/>
    </source>
</evidence>
<keyword evidence="2" id="KW-0418">Kinase</keyword>
<organism evidence="3 4">
    <name type="scientific">Hafnia alvei ATCC 51873</name>
    <dbReference type="NCBI Taxonomy" id="1002364"/>
    <lineage>
        <taxon>Bacteria</taxon>
        <taxon>Pseudomonadati</taxon>
        <taxon>Pseudomonadota</taxon>
        <taxon>Gammaproteobacteria</taxon>
        <taxon>Enterobacterales</taxon>
        <taxon>Hafniaceae</taxon>
        <taxon>Hafnia</taxon>
    </lineage>
</organism>
<dbReference type="Proteomes" id="UP000005959">
    <property type="component" value="Unassembled WGS sequence"/>
</dbReference>
<gene>
    <name evidence="3" type="ORF">HMPREF0454_04074</name>
</gene>
<dbReference type="Gene3D" id="3.40.930.10">
    <property type="entry name" value="Mannitol-specific EII, Chain A"/>
    <property type="match status" value="1"/>
</dbReference>